<proteinExistence type="predicted"/>
<protein>
    <submittedName>
        <fullName evidence="1">Unannotated protein</fullName>
    </submittedName>
</protein>
<sequence>MAKRRTRSDGPVPIASSLEQVAARIPRANLVGFAAVEQHWADVVDDAIRAHARPLSLKGTTLVVAVDQPVWATHVRLKGGEIVEQLRGKIETPITGLEVVVRST</sequence>
<dbReference type="EMBL" id="CAFBLT010000001">
    <property type="protein sequence ID" value="CAB4872982.1"/>
    <property type="molecule type" value="Genomic_DNA"/>
</dbReference>
<dbReference type="InterPro" id="IPR007922">
    <property type="entry name" value="DciA-like"/>
</dbReference>
<dbReference type="PANTHER" id="PTHR36456">
    <property type="entry name" value="UPF0232 PROTEIN SCO3875"/>
    <property type="match status" value="1"/>
</dbReference>
<accession>A0A6J7AMJ7</accession>
<dbReference type="EMBL" id="CAFBPM010000001">
    <property type="protein sequence ID" value="CAB5008216.1"/>
    <property type="molecule type" value="Genomic_DNA"/>
</dbReference>
<dbReference type="AlphaFoldDB" id="A0A6J7AMJ7"/>
<dbReference type="PANTHER" id="PTHR36456:SF1">
    <property type="entry name" value="UPF0232 PROTEIN SCO3875"/>
    <property type="match status" value="1"/>
</dbReference>
<reference evidence="1" key="1">
    <citation type="submission" date="2020-05" db="EMBL/GenBank/DDBJ databases">
        <authorList>
            <person name="Chiriac C."/>
            <person name="Salcher M."/>
            <person name="Ghai R."/>
            <person name="Kavagutti S V."/>
        </authorList>
    </citation>
    <scope>NUCLEOTIDE SEQUENCE</scope>
</reference>
<evidence type="ECO:0000313" key="3">
    <source>
        <dbReference type="EMBL" id="CAB5008216.1"/>
    </source>
</evidence>
<gene>
    <name evidence="1" type="ORF">UFOPK3164_01582</name>
    <name evidence="2" type="ORF">UFOPK3427_00928</name>
    <name evidence="3" type="ORF">UFOPK4112_00157</name>
</gene>
<organism evidence="1">
    <name type="scientific">freshwater metagenome</name>
    <dbReference type="NCBI Taxonomy" id="449393"/>
    <lineage>
        <taxon>unclassified sequences</taxon>
        <taxon>metagenomes</taxon>
        <taxon>ecological metagenomes</taxon>
    </lineage>
</organism>
<dbReference type="EMBL" id="CAFABE010000109">
    <property type="protein sequence ID" value="CAB4834114.1"/>
    <property type="molecule type" value="Genomic_DNA"/>
</dbReference>
<evidence type="ECO:0000313" key="1">
    <source>
        <dbReference type="EMBL" id="CAB4834114.1"/>
    </source>
</evidence>
<name>A0A6J7AMJ7_9ZZZZ</name>
<dbReference type="Pfam" id="PF05258">
    <property type="entry name" value="DciA"/>
    <property type="match status" value="1"/>
</dbReference>
<evidence type="ECO:0000313" key="2">
    <source>
        <dbReference type="EMBL" id="CAB4872982.1"/>
    </source>
</evidence>